<gene>
    <name evidence="2" type="ORF">FNK824_LOCUS5074</name>
    <name evidence="1" type="ORF">SEV965_LOCUS29375</name>
</gene>
<reference evidence="1" key="1">
    <citation type="submission" date="2021-02" db="EMBL/GenBank/DDBJ databases">
        <authorList>
            <person name="Nowell W R."/>
        </authorList>
    </citation>
    <scope>NUCLEOTIDE SEQUENCE</scope>
</reference>
<organism evidence="1 3">
    <name type="scientific">Rotaria sordida</name>
    <dbReference type="NCBI Taxonomy" id="392033"/>
    <lineage>
        <taxon>Eukaryota</taxon>
        <taxon>Metazoa</taxon>
        <taxon>Spiralia</taxon>
        <taxon>Gnathifera</taxon>
        <taxon>Rotifera</taxon>
        <taxon>Eurotatoria</taxon>
        <taxon>Bdelloidea</taxon>
        <taxon>Philodinida</taxon>
        <taxon>Philodinidae</taxon>
        <taxon>Rotaria</taxon>
    </lineage>
</organism>
<accession>A0A815IA79</accession>
<dbReference type="EMBL" id="CAJOBE010000394">
    <property type="protein sequence ID" value="CAF3634020.1"/>
    <property type="molecule type" value="Genomic_DNA"/>
</dbReference>
<name>A0A815IA79_9BILA</name>
<evidence type="ECO:0000313" key="2">
    <source>
        <dbReference type="EMBL" id="CAF3634020.1"/>
    </source>
</evidence>
<dbReference type="AlphaFoldDB" id="A0A815IA79"/>
<evidence type="ECO:0000313" key="3">
    <source>
        <dbReference type="Proteomes" id="UP000663889"/>
    </source>
</evidence>
<protein>
    <submittedName>
        <fullName evidence="1">Uncharacterized protein</fullName>
    </submittedName>
</protein>
<sequence>MFWTNRSLCSIRLISNTLIRYLPRVATSHEHPTVTKSSDYAVINTSQQSQTVVFNDYNVVKPISPRIQSRPVPKSVPKLIDVQTGLNHFMNECDERMLLMTIENKYKLFDCNNVATFIQRLHDLNIKRDSNEKHHQRFYDFVDYLILKHGQQLDFDHVLKIYYQLASLNGNAKLHSHSGNYALKGLIQLLKHYVNKYHLQDTSRILITLEKDLGCNIYEDERIRPLFDALFLLTKFRQNELDRLDAQALAELAYVFALELDHIYFTNILNEYIHDELHHDKYSTILMFRALNRRDYRHNRTLDICLHFVHENKEMFIEEIDEIKQYLKKLKYEMSED</sequence>
<dbReference type="Proteomes" id="UP000663889">
    <property type="component" value="Unassembled WGS sequence"/>
</dbReference>
<proteinExistence type="predicted"/>
<evidence type="ECO:0000313" key="1">
    <source>
        <dbReference type="EMBL" id="CAF1361047.1"/>
    </source>
</evidence>
<dbReference type="EMBL" id="CAJNOU010002953">
    <property type="protein sequence ID" value="CAF1361047.1"/>
    <property type="molecule type" value="Genomic_DNA"/>
</dbReference>
<dbReference type="Proteomes" id="UP000663874">
    <property type="component" value="Unassembled WGS sequence"/>
</dbReference>
<comment type="caution">
    <text evidence="1">The sequence shown here is derived from an EMBL/GenBank/DDBJ whole genome shotgun (WGS) entry which is preliminary data.</text>
</comment>